<sequence>MAEAVAPRVFTIAPGAPFLPTLVEALSTGRILPGLSLSDGTLDPLALADTTIFLPTRRAARALTTLLAQRCEGRAVLLPRIVPLGDVDDAEIALAADLGGLGEGDFTGLPPAIGETERRLILTRLVLAWAKAVDRALLRLDDHEPLLVPASPADALGLAGDLARLMDALATEGIAWESLHSLVEDRYSRYYGITLDFLKIAAETWPQILADRGASDPVSRRNAIILADAERLARERPEAPMIVAGSTGSVPATAHLIAAVSRLPQGAVVLPGLDRSLDEPSWRAIAEARHGHPQAALQRLMTTIGVDRADVRELADRSPEAMARATFLAEALRPAETTDVWAAYRQGGGGDGAGDFLTGDFGAGDFATTTRAALAGLALVEAPDERSEALAAALAMREALETPGATVALVTPDRMLAERTIAELARWDIAVEDSAGLPLSRTRAGGLAQLVAEAALADFAAPELLALLSHPDATFGQGFAAARQAAEAFEIGLLRGPEAPPGIAGLKVILPERRAEATSRRSPRPLRRLGAPAWDRIAALLDAMEEAFGSFNRQILADGPVDLVAMAAAHDAAVRAVSARAPEEEREPPRADGWGDLASLFDDLAAAEAAELVGRAADYPAFFAGLLAERMLRRGEAAHRRAKVFGLLEARLLSADRIVLGGLDEGIWPPVVRTDAFLNRPMRTALGMSPPERRIGQTAHDFVEALGTRDAVITRALKREGAPTVPSRFLQRMRALAGTEAWEEVRARGRTILAWAEALEQAPAQPTLRRPRPKPPLHLIPRSLSVTEVETLVRDPYAVFAKHVLKLDPLEGLAVPPGAADRGNLVHEALGRFAMAYPAALPADALAALTAIGREVFAPYRAYPDVMALWWPRFLRLAEAYVAWEEGRRPGLARLHAEISGALDLALADGSSFALRGRADRVEERGDGAVIVDFKTGQVPSAKQVFAGFAPQMTLEAAMLVAGGFKGPAPVPADRIELLYVSATGGKEPLRPRPVKPEKDETRSVADLVAEHPVQLAKLMSRYCSGEIGFASRPFAEYAKREGVYDHLARVREWSTGGDDGGGE</sequence>
<dbReference type="InterPro" id="IPR014153">
    <property type="entry name" value="Ds_break_AddB"/>
</dbReference>
<name>A0A2V3U736_9HYPH</name>
<reference evidence="2 3" key="1">
    <citation type="submission" date="2018-05" db="EMBL/GenBank/DDBJ databases">
        <title>Genomic Encyclopedia of Type Strains, Phase IV (KMG-IV): sequencing the most valuable type-strain genomes for metagenomic binning, comparative biology and taxonomic classification.</title>
        <authorList>
            <person name="Goeker M."/>
        </authorList>
    </citation>
    <scope>NUCLEOTIDE SEQUENCE [LARGE SCALE GENOMIC DNA]</scope>
    <source>
        <strain evidence="2 3">DSM 6462</strain>
    </source>
</reference>
<keyword evidence="2" id="KW-0067">ATP-binding</keyword>
<comment type="caution">
    <text evidence="2">The sequence shown here is derived from an EMBL/GenBank/DDBJ whole genome shotgun (WGS) entry which is preliminary data.</text>
</comment>
<feature type="domain" description="PD-(D/E)XK endonuclease-like" evidence="1">
    <location>
        <begin position="783"/>
        <end position="1009"/>
    </location>
</feature>
<dbReference type="EMBL" id="QJJK01000005">
    <property type="protein sequence ID" value="PXW58885.1"/>
    <property type="molecule type" value="Genomic_DNA"/>
</dbReference>
<dbReference type="Proteomes" id="UP000248021">
    <property type="component" value="Unassembled WGS sequence"/>
</dbReference>
<keyword evidence="2" id="KW-0378">Hydrolase</keyword>
<evidence type="ECO:0000313" key="3">
    <source>
        <dbReference type="Proteomes" id="UP000248021"/>
    </source>
</evidence>
<keyword evidence="2" id="KW-0347">Helicase</keyword>
<dbReference type="GO" id="GO:0004386">
    <property type="term" value="F:helicase activity"/>
    <property type="evidence" value="ECO:0007669"/>
    <property type="project" value="UniProtKB-KW"/>
</dbReference>
<evidence type="ECO:0000313" key="2">
    <source>
        <dbReference type="EMBL" id="PXW58885.1"/>
    </source>
</evidence>
<dbReference type="OrthoDB" id="9780606at2"/>
<keyword evidence="2" id="KW-0547">Nucleotide-binding</keyword>
<dbReference type="InterPro" id="IPR027417">
    <property type="entry name" value="P-loop_NTPase"/>
</dbReference>
<organism evidence="2 3">
    <name type="scientific">Chelatococcus asaccharovorans</name>
    <dbReference type="NCBI Taxonomy" id="28210"/>
    <lineage>
        <taxon>Bacteria</taxon>
        <taxon>Pseudomonadati</taxon>
        <taxon>Pseudomonadota</taxon>
        <taxon>Alphaproteobacteria</taxon>
        <taxon>Hyphomicrobiales</taxon>
        <taxon>Chelatococcaceae</taxon>
        <taxon>Chelatococcus</taxon>
    </lineage>
</organism>
<protein>
    <submittedName>
        <fullName evidence="2">ATP-dependent helicase/nuclease subunit B</fullName>
    </submittedName>
</protein>
<dbReference type="SUPFAM" id="SSF52540">
    <property type="entry name" value="P-loop containing nucleoside triphosphate hydrolases"/>
    <property type="match status" value="1"/>
</dbReference>
<evidence type="ECO:0000259" key="1">
    <source>
        <dbReference type="Pfam" id="PF12705"/>
    </source>
</evidence>
<dbReference type="Pfam" id="PF12705">
    <property type="entry name" value="PDDEXK_1"/>
    <property type="match status" value="1"/>
</dbReference>
<dbReference type="InterPro" id="IPR038726">
    <property type="entry name" value="PDDEXK_AddAB-type"/>
</dbReference>
<keyword evidence="3" id="KW-1185">Reference proteome</keyword>
<gene>
    <name evidence="2" type="ORF">C7450_105233</name>
</gene>
<accession>A0A2V3U736</accession>
<dbReference type="RefSeq" id="WP_110374947.1">
    <property type="nucleotide sequence ID" value="NZ_JAHBRY010000001.1"/>
</dbReference>
<dbReference type="NCBIfam" id="TIGR02786">
    <property type="entry name" value="addB_alphas"/>
    <property type="match status" value="1"/>
</dbReference>
<dbReference type="AlphaFoldDB" id="A0A2V3U736"/>
<proteinExistence type="predicted"/>